<dbReference type="AlphaFoldDB" id="A0A7J7LDA6"/>
<keyword evidence="1" id="KW-0472">Membrane</keyword>
<keyword evidence="1" id="KW-0812">Transmembrane</keyword>
<keyword evidence="1" id="KW-1133">Transmembrane helix</keyword>
<dbReference type="EMBL" id="JACGCM010002358">
    <property type="protein sequence ID" value="KAF6140607.1"/>
    <property type="molecule type" value="Genomic_DNA"/>
</dbReference>
<dbReference type="InterPro" id="IPR013785">
    <property type="entry name" value="Aldolase_TIM"/>
</dbReference>
<keyword evidence="4" id="KW-1185">Reference proteome</keyword>
<organism evidence="3 4">
    <name type="scientific">Kingdonia uniflora</name>
    <dbReference type="NCBI Taxonomy" id="39325"/>
    <lineage>
        <taxon>Eukaryota</taxon>
        <taxon>Viridiplantae</taxon>
        <taxon>Streptophyta</taxon>
        <taxon>Embryophyta</taxon>
        <taxon>Tracheophyta</taxon>
        <taxon>Spermatophyta</taxon>
        <taxon>Magnoliopsida</taxon>
        <taxon>Ranunculales</taxon>
        <taxon>Circaeasteraceae</taxon>
        <taxon>Kingdonia</taxon>
    </lineage>
</organism>
<reference evidence="3 4" key="1">
    <citation type="journal article" date="2020" name="IScience">
        <title>Genome Sequencing of the Endangered Kingdonia uniflora (Circaeasteraceae, Ranunculales) Reveals Potential Mechanisms of Evolutionary Specialization.</title>
        <authorList>
            <person name="Sun Y."/>
            <person name="Deng T."/>
            <person name="Zhang A."/>
            <person name="Moore M.J."/>
            <person name="Landis J.B."/>
            <person name="Lin N."/>
            <person name="Zhang H."/>
            <person name="Zhang X."/>
            <person name="Huang J."/>
            <person name="Zhang X."/>
            <person name="Sun H."/>
            <person name="Wang H."/>
        </authorList>
    </citation>
    <scope>NUCLEOTIDE SEQUENCE [LARGE SCALE GENOMIC DNA]</scope>
    <source>
        <strain evidence="3">TB1705</strain>
        <tissue evidence="3">Leaf</tissue>
    </source>
</reference>
<comment type="caution">
    <text evidence="3">The sequence shown here is derived from an EMBL/GenBank/DDBJ whole genome shotgun (WGS) entry which is preliminary data.</text>
</comment>
<dbReference type="PANTHER" id="PTHR15000:SF1">
    <property type="entry name" value="ERYTHROID DIFFERENTIATION-RELATED FACTOR 1"/>
    <property type="match status" value="1"/>
</dbReference>
<evidence type="ECO:0000313" key="3">
    <source>
        <dbReference type="EMBL" id="KAF6140607.1"/>
    </source>
</evidence>
<feature type="transmembrane region" description="Helical" evidence="1">
    <location>
        <begin position="193"/>
        <end position="217"/>
    </location>
</feature>
<proteinExistence type="predicted"/>
<evidence type="ECO:0000259" key="2">
    <source>
        <dbReference type="Pfam" id="PF04898"/>
    </source>
</evidence>
<gene>
    <name evidence="3" type="ORF">GIB67_013900</name>
</gene>
<protein>
    <recommendedName>
        <fullName evidence="2">Glutamate synthase central-N domain-containing protein</fullName>
    </recommendedName>
</protein>
<evidence type="ECO:0000256" key="1">
    <source>
        <dbReference type="SAM" id="Phobius"/>
    </source>
</evidence>
<feature type="domain" description="Glutamate synthase central-N" evidence="2">
    <location>
        <begin position="1"/>
        <end position="28"/>
    </location>
</feature>
<dbReference type="Gene3D" id="3.20.20.70">
    <property type="entry name" value="Aldolase class I"/>
    <property type="match status" value="2"/>
</dbReference>
<dbReference type="Pfam" id="PF04898">
    <property type="entry name" value="Glu_syn_central"/>
    <property type="match status" value="1"/>
</dbReference>
<evidence type="ECO:0000313" key="4">
    <source>
        <dbReference type="Proteomes" id="UP000541444"/>
    </source>
</evidence>
<dbReference type="SUPFAM" id="SSF51395">
    <property type="entry name" value="FMN-linked oxidoreductases"/>
    <property type="match status" value="1"/>
</dbReference>
<dbReference type="GO" id="GO:0015930">
    <property type="term" value="F:glutamate synthase activity"/>
    <property type="evidence" value="ECO:0007669"/>
    <property type="project" value="InterPro"/>
</dbReference>
<dbReference type="InterPro" id="IPR006982">
    <property type="entry name" value="Glu_synth_centr_N"/>
</dbReference>
<dbReference type="OrthoDB" id="5984008at2759"/>
<accession>A0A7J7LDA6</accession>
<name>A0A7J7LDA6_9MAGN</name>
<dbReference type="Proteomes" id="UP000541444">
    <property type="component" value="Unassembled WGS sequence"/>
</dbReference>
<dbReference type="GO" id="GO:0045893">
    <property type="term" value="P:positive regulation of DNA-templated transcription"/>
    <property type="evidence" value="ECO:0007669"/>
    <property type="project" value="TreeGrafter"/>
</dbReference>
<dbReference type="PANTHER" id="PTHR15000">
    <property type="entry name" value="ERYTHROID DIFFERENTIATION-RELATED FACTOR 1"/>
    <property type="match status" value="1"/>
</dbReference>
<sequence length="538" mass="60737">MMKVLAKMRISTLAPYKGTQIFEALGLSSEVIQKCFNGTPSRVEGATFEMLARDALSLHELAFPSRNLSLGSADANTLPNPGDFHWRNGGEVHLNDPLAIAKLQEAARKNSVASYKEYFKGIQELNKTSPIHKTDGIGFVFPKGSPLVDDVFRAILNLTEGNMITEIERSRFGVLTACSDSKKSSSSLSFNDFCGLFIITGSVSGFALFTFLAVFLYNHMHVFSSSSENTLWLRARRIFKQFDERDLSSHRFKKTKIDRGKPMEVIDVKASLELCISIALSNFYETRKNYTTRLILHGRNSEEDVVKVAFAGTFYIASTFIYPDQTKFPMLIIGQDALSNFKCIWSDGAFPKGVATRIFSSWPYYVLPLFTWLYKDAGEDVIQLFDLSIIPKSHSSEEHDNSSSSLPLLMHKGGRDSLFSLGILLYRLAHRLSLSMTPSSRAKCGRFFKKCLNFLDKQDRLLDLTSEYIPLEYEARVTDVEDESSNFPMGLSESVLDDKSHSEVAEEDTSGKINIFSRNQGRHLQRIHLKQVYLLRER</sequence>